<dbReference type="SMART" id="SM00861">
    <property type="entry name" value="Transket_pyr"/>
    <property type="match status" value="1"/>
</dbReference>
<protein>
    <submittedName>
        <fullName evidence="2">Transketolase</fullName>
    </submittedName>
</protein>
<dbReference type="InterPro" id="IPR051157">
    <property type="entry name" value="PDH/Transketolase"/>
</dbReference>
<dbReference type="InterPro" id="IPR009014">
    <property type="entry name" value="Transketo_C/PFOR_II"/>
</dbReference>
<gene>
    <name evidence="2" type="ORF">EIL87_13250</name>
</gene>
<sequence>MSMREQFVRTTTEAMDADPRVALVLAEVSRDRFTDALDRHADRVFNVGIREQAMVGVAGGLALAGMRPVLHSITPFLVERPFEQLKLDLGHQGAGAIAVSTGASYDYPEAGRTHMAPGEVALIDTLPGWTVHVPGHPAEVDALLSPEFGHDGAVYLRLSDRVNAEPLVTGPGWHQVRHGRDGVVLAVGPTLGPVLAATAAMDVTVLYTATVRPFDAEGLRAAVRVSEPDVVLVEPYLRGTSTHEVTAALVDIPHRVLSLGVRRDRELRAYGTAEEHEAAHGLGPTGIAGEVAHFLHGAGRRVA</sequence>
<dbReference type="PANTHER" id="PTHR43825">
    <property type="entry name" value="PYRUVATE DEHYDROGENASE E1 COMPONENT"/>
    <property type="match status" value="1"/>
</dbReference>
<dbReference type="CDD" id="cd07033">
    <property type="entry name" value="TPP_PYR_DXS_TK_like"/>
    <property type="match status" value="1"/>
</dbReference>
<dbReference type="SUPFAM" id="SSF52922">
    <property type="entry name" value="TK C-terminal domain-like"/>
    <property type="match status" value="1"/>
</dbReference>
<dbReference type="RefSeq" id="WP_125090741.1">
    <property type="nucleotide sequence ID" value="NZ_RSAA01000014.1"/>
</dbReference>
<dbReference type="Gene3D" id="3.40.50.920">
    <property type="match status" value="1"/>
</dbReference>
<evidence type="ECO:0000259" key="1">
    <source>
        <dbReference type="SMART" id="SM00861"/>
    </source>
</evidence>
<dbReference type="SUPFAM" id="SSF52518">
    <property type="entry name" value="Thiamin diphosphate-binding fold (THDP-binding)"/>
    <property type="match status" value="1"/>
</dbReference>
<feature type="domain" description="Transketolase-like pyrimidine-binding" evidence="1">
    <location>
        <begin position="1"/>
        <end position="164"/>
    </location>
</feature>
<dbReference type="Gene3D" id="3.40.50.970">
    <property type="match status" value="1"/>
</dbReference>
<dbReference type="PANTHER" id="PTHR43825:SF1">
    <property type="entry name" value="TRANSKETOLASE-LIKE PYRIMIDINE-BINDING DOMAIN-CONTAINING PROTEIN"/>
    <property type="match status" value="1"/>
</dbReference>
<name>A0A426JS95_9PSEU</name>
<dbReference type="GO" id="GO:0000287">
    <property type="term" value="F:magnesium ion binding"/>
    <property type="evidence" value="ECO:0007669"/>
    <property type="project" value="UniProtKB-ARBA"/>
</dbReference>
<dbReference type="InterPro" id="IPR005475">
    <property type="entry name" value="Transketolase-like_Pyr-bd"/>
</dbReference>
<evidence type="ECO:0000313" key="3">
    <source>
        <dbReference type="Proteomes" id="UP000274515"/>
    </source>
</evidence>
<dbReference type="Pfam" id="PF02779">
    <property type="entry name" value="Transket_pyr"/>
    <property type="match status" value="1"/>
</dbReference>
<dbReference type="InterPro" id="IPR029061">
    <property type="entry name" value="THDP-binding"/>
</dbReference>
<dbReference type="Proteomes" id="UP000274515">
    <property type="component" value="Unassembled WGS sequence"/>
</dbReference>
<comment type="caution">
    <text evidence="2">The sequence shown here is derived from an EMBL/GenBank/DDBJ whole genome shotgun (WGS) entry which is preliminary data.</text>
</comment>
<proteinExistence type="predicted"/>
<keyword evidence="3" id="KW-1185">Reference proteome</keyword>
<organism evidence="2 3">
    <name type="scientific">Saccharopolyspora rhizosphaerae</name>
    <dbReference type="NCBI Taxonomy" id="2492662"/>
    <lineage>
        <taxon>Bacteria</taxon>
        <taxon>Bacillati</taxon>
        <taxon>Actinomycetota</taxon>
        <taxon>Actinomycetes</taxon>
        <taxon>Pseudonocardiales</taxon>
        <taxon>Pseudonocardiaceae</taxon>
        <taxon>Saccharopolyspora</taxon>
    </lineage>
</organism>
<dbReference type="AlphaFoldDB" id="A0A426JS95"/>
<dbReference type="EMBL" id="RSAA01000014">
    <property type="protein sequence ID" value="RRO16040.1"/>
    <property type="molecule type" value="Genomic_DNA"/>
</dbReference>
<evidence type="ECO:0000313" key="2">
    <source>
        <dbReference type="EMBL" id="RRO16040.1"/>
    </source>
</evidence>
<accession>A0A426JS95</accession>
<reference evidence="2 3" key="1">
    <citation type="submission" date="2018-11" db="EMBL/GenBank/DDBJ databases">
        <title>Saccharopolyspora rhizosphaerae sp. nov., an actinomycete isolated from rhizosphere soil in Thailand.</title>
        <authorList>
            <person name="Intra B."/>
            <person name="Euanorasetr J."/>
            <person name="Take A."/>
            <person name="Inahashi Y."/>
            <person name="Mori M."/>
            <person name="Panbangred W."/>
            <person name="Matsumoto A."/>
        </authorList>
    </citation>
    <scope>NUCLEOTIDE SEQUENCE [LARGE SCALE GENOMIC DNA]</scope>
    <source>
        <strain evidence="2 3">H219</strain>
    </source>
</reference>
<dbReference type="OrthoDB" id="8732661at2"/>